<accession>A0A652LBY6</accession>
<evidence type="ECO:0008006" key="3">
    <source>
        <dbReference type="Google" id="ProtNLM"/>
    </source>
</evidence>
<name>A0A652LBY6_9ACTN</name>
<protein>
    <recommendedName>
        <fullName evidence="3">IS110 family transposase</fullName>
    </recommendedName>
</protein>
<dbReference type="RefSeq" id="WP_147982679.1">
    <property type="nucleotide sequence ID" value="NZ_RDBM01000011.1"/>
</dbReference>
<dbReference type="EMBL" id="RDBM01000011">
    <property type="protein sequence ID" value="TXS33529.1"/>
    <property type="molecule type" value="Genomic_DNA"/>
</dbReference>
<evidence type="ECO:0000256" key="1">
    <source>
        <dbReference type="SAM" id="MobiDB-lite"/>
    </source>
</evidence>
<gene>
    <name evidence="2" type="ORF">EAO74_04055</name>
</gene>
<proteinExistence type="predicted"/>
<sequence>MIEVNRPDKAERRRIGKSDPIDAHAAARAALSGRASVIPKDDTVSGRRARPAVISCIERGIRRNDDLADAY</sequence>
<comment type="caution">
    <text evidence="2">The sequence shown here is derived from an EMBL/GenBank/DDBJ whole genome shotgun (WGS) entry which is preliminary data.</text>
</comment>
<feature type="region of interest" description="Disordered" evidence="1">
    <location>
        <begin position="1"/>
        <end position="21"/>
    </location>
</feature>
<organism evidence="2">
    <name type="scientific">Streptomyces sp. gb1(2016)</name>
    <dbReference type="NCBI Taxonomy" id="1828321"/>
    <lineage>
        <taxon>Bacteria</taxon>
        <taxon>Bacillati</taxon>
        <taxon>Actinomycetota</taxon>
        <taxon>Actinomycetes</taxon>
        <taxon>Kitasatosporales</taxon>
        <taxon>Streptomycetaceae</taxon>
        <taxon>Streptomyces</taxon>
    </lineage>
</organism>
<evidence type="ECO:0000313" key="2">
    <source>
        <dbReference type="EMBL" id="TXS33529.1"/>
    </source>
</evidence>
<reference evidence="2" key="1">
    <citation type="submission" date="2018-10" db="EMBL/GenBank/DDBJ databases">
        <authorList>
            <person name="Hariharan J."/>
            <person name="Choudoir M.J."/>
            <person name="Diebold P."/>
            <person name="Panke-Buisse K."/>
            <person name="Campbell A.N."/>
            <person name="Buckley D.H."/>
        </authorList>
    </citation>
    <scope>NUCLEOTIDE SEQUENCE</scope>
    <source>
        <strain evidence="2">Gb1</strain>
    </source>
</reference>
<dbReference type="AlphaFoldDB" id="A0A652LBY6"/>